<protein>
    <submittedName>
        <fullName evidence="7">S41 family peptidase</fullName>
    </submittedName>
</protein>
<dbReference type="InterPro" id="IPR036034">
    <property type="entry name" value="PDZ_sf"/>
</dbReference>
<evidence type="ECO:0000256" key="3">
    <source>
        <dbReference type="ARBA" id="ARBA00022801"/>
    </source>
</evidence>
<dbReference type="SMART" id="SM00228">
    <property type="entry name" value="PDZ"/>
    <property type="match status" value="1"/>
</dbReference>
<dbReference type="NCBIfam" id="TIGR00225">
    <property type="entry name" value="prc"/>
    <property type="match status" value="1"/>
</dbReference>
<keyword evidence="4 5" id="KW-0720">Serine protease</keyword>
<dbReference type="Proteomes" id="UP001163082">
    <property type="component" value="Chromosome"/>
</dbReference>
<dbReference type="PANTHER" id="PTHR32060">
    <property type="entry name" value="TAIL-SPECIFIC PROTEASE"/>
    <property type="match status" value="1"/>
</dbReference>
<evidence type="ECO:0000313" key="8">
    <source>
        <dbReference type="Proteomes" id="UP001163082"/>
    </source>
</evidence>
<evidence type="ECO:0000256" key="4">
    <source>
        <dbReference type="ARBA" id="ARBA00022825"/>
    </source>
</evidence>
<dbReference type="CDD" id="cd06782">
    <property type="entry name" value="cpPDZ_CPP-like"/>
    <property type="match status" value="1"/>
</dbReference>
<dbReference type="InterPro" id="IPR029045">
    <property type="entry name" value="ClpP/crotonase-like_dom_sf"/>
</dbReference>
<dbReference type="InterPro" id="IPR001478">
    <property type="entry name" value="PDZ"/>
</dbReference>
<keyword evidence="3 5" id="KW-0378">Hydrolase</keyword>
<dbReference type="Gene3D" id="3.90.226.10">
    <property type="entry name" value="2-enoyl-CoA Hydratase, Chain A, domain 1"/>
    <property type="match status" value="1"/>
</dbReference>
<evidence type="ECO:0000256" key="2">
    <source>
        <dbReference type="ARBA" id="ARBA00022670"/>
    </source>
</evidence>
<dbReference type="Gene3D" id="3.30.750.44">
    <property type="match status" value="1"/>
</dbReference>
<gene>
    <name evidence="7" type="ORF">K1Y77_00135</name>
</gene>
<dbReference type="RefSeq" id="WP_264429732.1">
    <property type="nucleotide sequence ID" value="NZ_CP080627.1"/>
</dbReference>
<dbReference type="InterPro" id="IPR004447">
    <property type="entry name" value="Peptidase_S41A"/>
</dbReference>
<keyword evidence="8" id="KW-1185">Reference proteome</keyword>
<dbReference type="Gene3D" id="2.30.42.10">
    <property type="match status" value="1"/>
</dbReference>
<dbReference type="PANTHER" id="PTHR32060:SF30">
    <property type="entry name" value="CARBOXY-TERMINAL PROCESSING PROTEASE CTPA"/>
    <property type="match status" value="1"/>
</dbReference>
<name>A0ABY6JRK2_9GAMM</name>
<dbReference type="SUPFAM" id="SSF52096">
    <property type="entry name" value="ClpP/crotonase"/>
    <property type="match status" value="1"/>
</dbReference>
<evidence type="ECO:0000259" key="6">
    <source>
        <dbReference type="PROSITE" id="PS50106"/>
    </source>
</evidence>
<dbReference type="Pfam" id="PF03572">
    <property type="entry name" value="Peptidase_S41"/>
    <property type="match status" value="1"/>
</dbReference>
<sequence>MTLSVTEVSAPAKRFLATLLPLVLLSVPLPLVAQPANSVADDLPLEEIQTFAEVFERIKRGYVEEVDDRTLLRNAMRGMLSELDPHSAYLDEEEYQSLRESTQGEFGGIGIEVGTENGQLMVITPIDDTPASRAGLLSRDVIVAIDGTPTDSLSLQEAVNLMRGEPGSQLRISILRSGEESPREFTLTREVIRSESVKHEELEPGFGYLRISQFQSRTPEQARRSLERMAREQPLEGLILDLRNNPGGVLQAAVGVADLFLDEGLIVYTEGRLSDTEMSFSASSETPARDVPLVVLINSGSASAAEIVAGALQDQRRGVIMGTESFGKGSVQQIMPLGNGEGLKLTTALYYTPNGRSIQAQGIEPDVEVVRGRLEVAEGQRRIREADLDGHLSGQDAIPRERAEMSQRLRDDYQLSEALNLLKALNVVDRRRR</sequence>
<dbReference type="CDD" id="cd07560">
    <property type="entry name" value="Peptidase_S41_CPP"/>
    <property type="match status" value="1"/>
</dbReference>
<dbReference type="PROSITE" id="PS50106">
    <property type="entry name" value="PDZ"/>
    <property type="match status" value="1"/>
</dbReference>
<organism evidence="7 8">
    <name type="scientific">Halomonas qaidamensis</name>
    <dbReference type="NCBI Taxonomy" id="2866211"/>
    <lineage>
        <taxon>Bacteria</taxon>
        <taxon>Pseudomonadati</taxon>
        <taxon>Pseudomonadota</taxon>
        <taxon>Gammaproteobacteria</taxon>
        <taxon>Oceanospirillales</taxon>
        <taxon>Halomonadaceae</taxon>
        <taxon>Halomonas</taxon>
    </lineage>
</organism>
<dbReference type="SMART" id="SM00245">
    <property type="entry name" value="TSPc"/>
    <property type="match status" value="1"/>
</dbReference>
<proteinExistence type="inferred from homology"/>
<dbReference type="EMBL" id="CP080627">
    <property type="protein sequence ID" value="UYV19142.1"/>
    <property type="molecule type" value="Genomic_DNA"/>
</dbReference>
<dbReference type="Pfam" id="PF22694">
    <property type="entry name" value="CtpB_N-like"/>
    <property type="match status" value="1"/>
</dbReference>
<dbReference type="SUPFAM" id="SSF50156">
    <property type="entry name" value="PDZ domain-like"/>
    <property type="match status" value="1"/>
</dbReference>
<feature type="domain" description="PDZ" evidence="6">
    <location>
        <begin position="95"/>
        <end position="163"/>
    </location>
</feature>
<dbReference type="InterPro" id="IPR041489">
    <property type="entry name" value="PDZ_6"/>
</dbReference>
<accession>A0ABY6JRK2</accession>
<dbReference type="Pfam" id="PF17820">
    <property type="entry name" value="PDZ_6"/>
    <property type="match status" value="1"/>
</dbReference>
<dbReference type="InterPro" id="IPR005151">
    <property type="entry name" value="Tail-specific_protease"/>
</dbReference>
<evidence type="ECO:0000256" key="5">
    <source>
        <dbReference type="RuleBase" id="RU004404"/>
    </source>
</evidence>
<comment type="similarity">
    <text evidence="1 5">Belongs to the peptidase S41A family.</text>
</comment>
<keyword evidence="2 5" id="KW-0645">Protease</keyword>
<evidence type="ECO:0000313" key="7">
    <source>
        <dbReference type="EMBL" id="UYV19142.1"/>
    </source>
</evidence>
<dbReference type="InterPro" id="IPR055210">
    <property type="entry name" value="CtpA/B_N"/>
</dbReference>
<reference evidence="7 8" key="1">
    <citation type="journal article" date="2022" name="Antonie Van Leeuwenhoek">
        <title>Whole genome sequencing of the halophilic Halomonas qaidamensis XH36, a novel species strain with high ectoine production.</title>
        <authorList>
            <person name="Zhang T."/>
            <person name="Cui T."/>
            <person name="Cao Y."/>
            <person name="Li Y."/>
            <person name="Li F."/>
            <person name="Zhu D."/>
            <person name="Xing J."/>
        </authorList>
    </citation>
    <scope>NUCLEOTIDE SEQUENCE [LARGE SCALE GENOMIC DNA]</scope>
    <source>
        <strain evidence="7 8">XH36</strain>
    </source>
</reference>
<evidence type="ECO:0000256" key="1">
    <source>
        <dbReference type="ARBA" id="ARBA00009179"/>
    </source>
</evidence>